<proteinExistence type="inferred from homology"/>
<evidence type="ECO:0000256" key="3">
    <source>
        <dbReference type="ARBA" id="ARBA00013368"/>
    </source>
</evidence>
<dbReference type="Gene3D" id="3.40.50.300">
    <property type="entry name" value="P-loop containing nucleotide triphosphate hydrolases"/>
    <property type="match status" value="1"/>
</dbReference>
<sequence length="311" mass="35383">MTPVTLHLEYFGPYRDATIDFTRFMTTPLFLISGKTGSGKTTIFDGMCYALFDQTSGTDRKAPAMRSDFATAADRTRVTFTFTHRDRRYEIIREPAQTLNKKRGQGLTDVAAAVTLTVYADDREVTQLTKTNQVRDYLQELLQMDGKQFSQIVLLPQGQFRQFLIAPSEEKAAVLEQLFNTEIFARWTEQLKQQLKKDQATSQTTAAEVTRLLASLQWTSENEEAAQTLIAAQRPEPVVTLMAAQQATTREQQAQLERRLATAQATVDRLVRQDEQEQSLLKDRQQLTQYRQQVTELAQQAPAMDDLQTTI</sequence>
<accession>U2PPN3</accession>
<dbReference type="EMBL" id="AWVK01000003">
    <property type="protein sequence ID" value="ERK46086.1"/>
    <property type="molecule type" value="Genomic_DNA"/>
</dbReference>
<dbReference type="InterPro" id="IPR038729">
    <property type="entry name" value="Rad50/SbcC_AAA"/>
</dbReference>
<keyword evidence="4" id="KW-0175">Coiled coil</keyword>
<dbReference type="HOGENOM" id="CLU_047104_0_0_9"/>
<feature type="non-terminal residue" evidence="6">
    <location>
        <position position="311"/>
    </location>
</feature>
<gene>
    <name evidence="6" type="ORF">HMPREF0495_00151</name>
</gene>
<dbReference type="AlphaFoldDB" id="U2PPN3"/>
<comment type="similarity">
    <text evidence="1">Belongs to the SMC family. SbcC subfamily.</text>
</comment>
<evidence type="ECO:0000313" key="6">
    <source>
        <dbReference type="EMBL" id="ERK46086.1"/>
    </source>
</evidence>
<name>U2PPN3_LEVBR</name>
<dbReference type="Proteomes" id="UP000016644">
    <property type="component" value="Unassembled WGS sequence"/>
</dbReference>
<reference evidence="6 7" key="1">
    <citation type="submission" date="2013-06" db="EMBL/GenBank/DDBJ databases">
        <authorList>
            <person name="Weinstock G."/>
            <person name="Sodergren E."/>
            <person name="Lobos E.A."/>
            <person name="Fulton L."/>
            <person name="Fulton R."/>
            <person name="Courtney L."/>
            <person name="Fronick C."/>
            <person name="O'Laughlin M."/>
            <person name="Godfrey J."/>
            <person name="Wilson R.M."/>
            <person name="Miner T."/>
            <person name="Farmer C."/>
            <person name="Delehaunty K."/>
            <person name="Cordes M."/>
            <person name="Minx P."/>
            <person name="Tomlinson C."/>
            <person name="Chen J."/>
            <person name="Wollam A."/>
            <person name="Pepin K.H."/>
            <person name="Bhonagiri V."/>
            <person name="Zhang X."/>
            <person name="Warren W."/>
            <person name="Mitreva M."/>
            <person name="Mardis E.R."/>
            <person name="Wilson R.K."/>
        </authorList>
    </citation>
    <scope>NUCLEOTIDE SEQUENCE [LARGE SCALE GENOMIC DNA]</scope>
    <source>
        <strain evidence="6 7">ATCC 14869</strain>
    </source>
</reference>
<comment type="subunit">
    <text evidence="2">Heterodimer of SbcC and SbcD.</text>
</comment>
<comment type="caution">
    <text evidence="6">The sequence shown here is derived from an EMBL/GenBank/DDBJ whole genome shotgun (WGS) entry which is preliminary data.</text>
</comment>
<evidence type="ECO:0000313" key="7">
    <source>
        <dbReference type="Proteomes" id="UP000016644"/>
    </source>
</evidence>
<evidence type="ECO:0000259" key="5">
    <source>
        <dbReference type="Pfam" id="PF13476"/>
    </source>
</evidence>
<evidence type="ECO:0000256" key="2">
    <source>
        <dbReference type="ARBA" id="ARBA00011322"/>
    </source>
</evidence>
<feature type="domain" description="Rad50/SbcC-type AAA" evidence="5">
    <location>
        <begin position="6"/>
        <end position="212"/>
    </location>
</feature>
<evidence type="ECO:0000256" key="1">
    <source>
        <dbReference type="ARBA" id="ARBA00006930"/>
    </source>
</evidence>
<organism evidence="6 7">
    <name type="scientific">Levilactobacillus brevis ATCC 14869 = DSM 20054</name>
    <dbReference type="NCBI Taxonomy" id="649758"/>
    <lineage>
        <taxon>Bacteria</taxon>
        <taxon>Bacillati</taxon>
        <taxon>Bacillota</taxon>
        <taxon>Bacilli</taxon>
        <taxon>Lactobacillales</taxon>
        <taxon>Lactobacillaceae</taxon>
        <taxon>Levilactobacillus</taxon>
    </lineage>
</organism>
<dbReference type="PANTHER" id="PTHR32114:SF2">
    <property type="entry name" value="ABC TRANSPORTER ABCH.3"/>
    <property type="match status" value="1"/>
</dbReference>
<dbReference type="GO" id="GO:0016887">
    <property type="term" value="F:ATP hydrolysis activity"/>
    <property type="evidence" value="ECO:0007669"/>
    <property type="project" value="InterPro"/>
</dbReference>
<dbReference type="RefSeq" id="WP_021741990.1">
    <property type="nucleotide sequence ID" value="NZ_KI271240.1"/>
</dbReference>
<dbReference type="PANTHER" id="PTHR32114">
    <property type="entry name" value="ABC TRANSPORTER ABCH.3"/>
    <property type="match status" value="1"/>
</dbReference>
<dbReference type="InterPro" id="IPR027417">
    <property type="entry name" value="P-loop_NTPase"/>
</dbReference>
<dbReference type="GO" id="GO:0006302">
    <property type="term" value="P:double-strand break repair"/>
    <property type="evidence" value="ECO:0007669"/>
    <property type="project" value="InterPro"/>
</dbReference>
<feature type="coiled-coil region" evidence="4">
    <location>
        <begin position="253"/>
        <end position="300"/>
    </location>
</feature>
<protein>
    <recommendedName>
        <fullName evidence="3">Nuclease SbcCD subunit C</fullName>
    </recommendedName>
</protein>
<dbReference type="Pfam" id="PF13476">
    <property type="entry name" value="AAA_23"/>
    <property type="match status" value="1"/>
</dbReference>
<evidence type="ECO:0000256" key="4">
    <source>
        <dbReference type="SAM" id="Coils"/>
    </source>
</evidence>
<dbReference type="SUPFAM" id="SSF52540">
    <property type="entry name" value="P-loop containing nucleoside triphosphate hydrolases"/>
    <property type="match status" value="1"/>
</dbReference>